<dbReference type="EMBL" id="CATNWA010014601">
    <property type="protein sequence ID" value="CAI9573818.1"/>
    <property type="molecule type" value="Genomic_DNA"/>
</dbReference>
<protein>
    <recommendedName>
        <fullName evidence="3">ATP synthase F0 subunit 6</fullName>
    </recommendedName>
</protein>
<dbReference type="Proteomes" id="UP001162483">
    <property type="component" value="Unassembled WGS sequence"/>
</dbReference>
<gene>
    <name evidence="1" type="ORF">SPARVUS_LOCUS7823471</name>
</gene>
<evidence type="ECO:0008006" key="3">
    <source>
        <dbReference type="Google" id="ProtNLM"/>
    </source>
</evidence>
<keyword evidence="2" id="KW-1185">Reference proteome</keyword>
<reference evidence="1" key="1">
    <citation type="submission" date="2023-05" db="EMBL/GenBank/DDBJ databases">
        <authorList>
            <person name="Stuckert A."/>
        </authorList>
    </citation>
    <scope>NUCLEOTIDE SEQUENCE</scope>
</reference>
<name>A0ABN9DMJ9_9NEOB</name>
<evidence type="ECO:0000313" key="1">
    <source>
        <dbReference type="EMBL" id="CAI9573818.1"/>
    </source>
</evidence>
<sequence>MVSPPLVGFFEFGQGVVSLSLGIMNSQMYCSILKVKMLPSICALGRCAFPT</sequence>
<comment type="caution">
    <text evidence="1">The sequence shown here is derived from an EMBL/GenBank/DDBJ whole genome shotgun (WGS) entry which is preliminary data.</text>
</comment>
<accession>A0ABN9DMJ9</accession>
<organism evidence="1 2">
    <name type="scientific">Staurois parvus</name>
    <dbReference type="NCBI Taxonomy" id="386267"/>
    <lineage>
        <taxon>Eukaryota</taxon>
        <taxon>Metazoa</taxon>
        <taxon>Chordata</taxon>
        <taxon>Craniata</taxon>
        <taxon>Vertebrata</taxon>
        <taxon>Euteleostomi</taxon>
        <taxon>Amphibia</taxon>
        <taxon>Batrachia</taxon>
        <taxon>Anura</taxon>
        <taxon>Neobatrachia</taxon>
        <taxon>Ranoidea</taxon>
        <taxon>Ranidae</taxon>
        <taxon>Staurois</taxon>
    </lineage>
</organism>
<evidence type="ECO:0000313" key="2">
    <source>
        <dbReference type="Proteomes" id="UP001162483"/>
    </source>
</evidence>
<proteinExistence type="predicted"/>